<dbReference type="Gene3D" id="2.30.30.240">
    <property type="entry name" value="PRC-barrel domain"/>
    <property type="match status" value="2"/>
</dbReference>
<keyword evidence="5" id="KW-1185">Reference proteome</keyword>
<feature type="compositionally biased region" description="Acidic residues" evidence="1">
    <location>
        <begin position="201"/>
        <end position="211"/>
    </location>
</feature>
<feature type="compositionally biased region" description="Acidic residues" evidence="1">
    <location>
        <begin position="219"/>
        <end position="229"/>
    </location>
</feature>
<dbReference type="RefSeq" id="WP_009804992.1">
    <property type="nucleotide sequence ID" value="NZ_CH724131.1"/>
</dbReference>
<name>A3U3S5_PSEBH</name>
<comment type="caution">
    <text evidence="4">The sequence shown here is derived from an EMBL/GenBank/DDBJ whole genome shotgun (WGS) entry which is preliminary data.</text>
</comment>
<feature type="compositionally biased region" description="Polar residues" evidence="1">
    <location>
        <begin position="184"/>
        <end position="195"/>
    </location>
</feature>
<gene>
    <name evidence="4" type="ORF">OB2597_03709</name>
</gene>
<dbReference type="HOGENOM" id="CLU_051335_1_0_5"/>
<dbReference type="AlphaFoldDB" id="A3U3S5"/>
<dbReference type="EMBL" id="AAMO01000017">
    <property type="protein sequence ID" value="EAQ01164.1"/>
    <property type="molecule type" value="Genomic_DNA"/>
</dbReference>
<evidence type="ECO:0000256" key="1">
    <source>
        <dbReference type="SAM" id="MobiDB-lite"/>
    </source>
</evidence>
<dbReference type="InterPro" id="IPR027275">
    <property type="entry name" value="PRC-brl_dom"/>
</dbReference>
<dbReference type="InterPro" id="IPR011033">
    <property type="entry name" value="PRC_barrel-like_sf"/>
</dbReference>
<organism evidence="4 5">
    <name type="scientific">Pseudooceanicola batsensis (strain ATCC BAA-863 / DSM 15984 / KCTC 12145 / HTCC2597)</name>
    <name type="common">Oceanicola batsensis</name>
    <dbReference type="NCBI Taxonomy" id="252305"/>
    <lineage>
        <taxon>Bacteria</taxon>
        <taxon>Pseudomonadati</taxon>
        <taxon>Pseudomonadota</taxon>
        <taxon>Alphaproteobacteria</taxon>
        <taxon>Rhodobacterales</taxon>
        <taxon>Paracoccaceae</taxon>
        <taxon>Pseudooceanicola</taxon>
    </lineage>
</organism>
<evidence type="ECO:0000313" key="4">
    <source>
        <dbReference type="EMBL" id="EAQ01164.1"/>
    </source>
</evidence>
<keyword evidence="2" id="KW-0732">Signal</keyword>
<dbReference type="SUPFAM" id="SSF50346">
    <property type="entry name" value="PRC-barrel domain"/>
    <property type="match status" value="2"/>
</dbReference>
<feature type="signal peptide" evidence="2">
    <location>
        <begin position="1"/>
        <end position="21"/>
    </location>
</feature>
<feature type="domain" description="PRC-barrel" evidence="3">
    <location>
        <begin position="36"/>
        <end position="113"/>
    </location>
</feature>
<dbReference type="OrthoDB" id="7876889at2"/>
<evidence type="ECO:0000259" key="3">
    <source>
        <dbReference type="Pfam" id="PF05239"/>
    </source>
</evidence>
<evidence type="ECO:0000256" key="2">
    <source>
        <dbReference type="SAM" id="SignalP"/>
    </source>
</evidence>
<feature type="region of interest" description="Disordered" evidence="1">
    <location>
        <begin position="143"/>
        <end position="339"/>
    </location>
</feature>
<sequence>MKHLLLTTAMIAAGAAGTAIAQEQNTASPFVSERTEGQIRASDFIGMRIYAAADAGETTEAEGARENWEDVGEVNDVIMDRDGQVQSVLVDIGGFLGIGERQVAVTLDEVQFVSDNSTEDGQDFFLVLNADPATLEEAPAYGMDNQSAGAGMNTGAEAERTEQTAEAGNMDENQSGDQMATADTGATSQTASQDSDMAANDAEDMAEDTGEDVAQATDSAEESIEDGAEEMAQAGENAGETMEEGAEDVAVATENAGESVEEGAEDMAQSAENAADEAGQELAEAGDAAEAEAEQMASEDAATDGQSDARLTATDTEMAGTEADQTAGTMDGDQTAGNMDGGFAGTADGTFPGTPVENTYLTADNLDGARVYDANDEWVGEISELIVTEEGEITDAIIDVGGFLGIGEKPVALKLSDLQILRQDGSDDVRIYTAMAEEELESMPEFQQD</sequence>
<dbReference type="PANTHER" id="PTHR36505:SF1">
    <property type="entry name" value="BLR1072 PROTEIN"/>
    <property type="match status" value="1"/>
</dbReference>
<dbReference type="Proteomes" id="UP000004318">
    <property type="component" value="Unassembled WGS sequence"/>
</dbReference>
<feature type="chain" id="PRO_5002660172" description="PRC-barrel domain-containing protein" evidence="2">
    <location>
        <begin position="22"/>
        <end position="449"/>
    </location>
</feature>
<accession>A3U3S5</accession>
<proteinExistence type="predicted"/>
<dbReference type="eggNOG" id="COG3861">
    <property type="taxonomic scope" value="Bacteria"/>
</dbReference>
<dbReference type="PANTHER" id="PTHR36505">
    <property type="entry name" value="BLR1072 PROTEIN"/>
    <property type="match status" value="1"/>
</dbReference>
<evidence type="ECO:0000313" key="5">
    <source>
        <dbReference type="Proteomes" id="UP000004318"/>
    </source>
</evidence>
<reference evidence="4 5" key="1">
    <citation type="journal article" date="2010" name="J. Bacteriol.">
        <title>Genome sequences of Oceanicola granulosus HTCC2516(T) and Oceanicola batsensis HTCC2597(TDelta).</title>
        <authorList>
            <person name="Thrash J.C."/>
            <person name="Cho J.C."/>
            <person name="Vergin K.L."/>
            <person name="Giovannoni S.J."/>
        </authorList>
    </citation>
    <scope>NUCLEOTIDE SEQUENCE [LARGE SCALE GENOMIC DNA]</scope>
    <source>
        <strain evidence="5">ATCC BAA-863 / DSM 15984 / KCTC 12145 / HTCC2597</strain>
    </source>
</reference>
<dbReference type="STRING" id="252305.OB2597_03709"/>
<dbReference type="Pfam" id="PF05239">
    <property type="entry name" value="PRC"/>
    <property type="match status" value="2"/>
</dbReference>
<feature type="domain" description="PRC-barrel" evidence="3">
    <location>
        <begin position="362"/>
        <end position="416"/>
    </location>
</feature>
<protein>
    <recommendedName>
        <fullName evidence="3">PRC-barrel domain-containing protein</fullName>
    </recommendedName>
</protein>